<evidence type="ECO:0000313" key="5">
    <source>
        <dbReference type="Proteomes" id="UP000249467"/>
    </source>
</evidence>
<sequence>MLSIAELAHQRDPEAIAEIIRQELQPLNVECLKVEADIVDSSLELKIQANSAIDKEKLLTLVRSEFQNLHIESVAKFRIHCWRNDEDMPEQRLLWTEQFMLEPLRTSLSQTLELELDNIQSSEVIALETREPEPQLSKNSVLQQAIAKISTNNHSELSHLLANNTSEQSSIDVGNLSPIALNPNDAKPTTPSVIEHNYWQLLLVGLSIVLLGLGIGAAVRAITIRNVIEANSSANPANSSVNNNSVKDKPTNTTKNISSQRSESPAIQSKDLSPTNRSASTATVLASPNSSEPLTSAYPKVSQDDEAVITLEKFNRIQKGMTIEQVEKVLGTSGKVIAENNSTDSIGKVYSWKNPQGSNAIVEFKDGQVVAKAQAGL</sequence>
<feature type="compositionally biased region" description="Polar residues" evidence="2">
    <location>
        <begin position="251"/>
        <end position="294"/>
    </location>
</feature>
<reference evidence="4 5" key="2">
    <citation type="submission" date="2018-06" db="EMBL/GenBank/DDBJ databases">
        <title>Metagenomic assembly of (sub)arctic Cyanobacteria and their associated microbiome from non-axenic cultures.</title>
        <authorList>
            <person name="Baurain D."/>
        </authorList>
    </citation>
    <scope>NUCLEOTIDE SEQUENCE [LARGE SCALE GENOMIC DNA]</scope>
    <source>
        <strain evidence="4">ULC066bin1</strain>
    </source>
</reference>
<accession>A0A2W4WEM5</accession>
<dbReference type="Gene3D" id="3.30.1450.10">
    <property type="match status" value="1"/>
</dbReference>
<keyword evidence="3" id="KW-0812">Transmembrane</keyword>
<organism evidence="4 5">
    <name type="scientific">Pseudanabaena frigida</name>
    <dbReference type="NCBI Taxonomy" id="945775"/>
    <lineage>
        <taxon>Bacteria</taxon>
        <taxon>Bacillati</taxon>
        <taxon>Cyanobacteriota</taxon>
        <taxon>Cyanophyceae</taxon>
        <taxon>Pseudanabaenales</taxon>
        <taxon>Pseudanabaenaceae</taxon>
        <taxon>Pseudanabaena</taxon>
    </lineage>
</organism>
<name>A0A2W4WEM5_9CYAN</name>
<feature type="region of interest" description="Disordered" evidence="2">
    <location>
        <begin position="233"/>
        <end position="299"/>
    </location>
</feature>
<keyword evidence="3" id="KW-0472">Membrane</keyword>
<keyword evidence="1" id="KW-0732">Signal</keyword>
<evidence type="ECO:0000256" key="1">
    <source>
        <dbReference type="ARBA" id="ARBA00022729"/>
    </source>
</evidence>
<protein>
    <submittedName>
        <fullName evidence="4">Uncharacterized protein</fullName>
    </submittedName>
</protein>
<evidence type="ECO:0000313" key="4">
    <source>
        <dbReference type="EMBL" id="PZO43336.1"/>
    </source>
</evidence>
<proteinExistence type="predicted"/>
<gene>
    <name evidence="4" type="ORF">DCF19_05155</name>
</gene>
<evidence type="ECO:0000256" key="2">
    <source>
        <dbReference type="SAM" id="MobiDB-lite"/>
    </source>
</evidence>
<dbReference type="InterPro" id="IPR037873">
    <property type="entry name" value="BamE-like"/>
</dbReference>
<feature type="transmembrane region" description="Helical" evidence="3">
    <location>
        <begin position="198"/>
        <end position="219"/>
    </location>
</feature>
<feature type="compositionally biased region" description="Low complexity" evidence="2">
    <location>
        <begin position="233"/>
        <end position="245"/>
    </location>
</feature>
<comment type="caution">
    <text evidence="4">The sequence shown here is derived from an EMBL/GenBank/DDBJ whole genome shotgun (WGS) entry which is preliminary data.</text>
</comment>
<evidence type="ECO:0000256" key="3">
    <source>
        <dbReference type="SAM" id="Phobius"/>
    </source>
</evidence>
<dbReference type="EMBL" id="QBML01000005">
    <property type="protein sequence ID" value="PZO43336.1"/>
    <property type="molecule type" value="Genomic_DNA"/>
</dbReference>
<keyword evidence="3" id="KW-1133">Transmembrane helix</keyword>
<dbReference type="AlphaFoldDB" id="A0A2W4WEM5"/>
<reference evidence="4 5" key="1">
    <citation type="submission" date="2018-04" db="EMBL/GenBank/DDBJ databases">
        <authorList>
            <person name="Go L.Y."/>
            <person name="Mitchell J.A."/>
        </authorList>
    </citation>
    <scope>NUCLEOTIDE SEQUENCE [LARGE SCALE GENOMIC DNA]</scope>
    <source>
        <strain evidence="4">ULC066bin1</strain>
    </source>
</reference>
<dbReference type="Proteomes" id="UP000249467">
    <property type="component" value="Unassembled WGS sequence"/>
</dbReference>